<name>A0A2S5B012_9BASI</name>
<dbReference type="PROSITE" id="PS00571">
    <property type="entry name" value="AMIDASES"/>
    <property type="match status" value="1"/>
</dbReference>
<dbReference type="InterPro" id="IPR023631">
    <property type="entry name" value="Amidase_dom"/>
</dbReference>
<feature type="active site" description="Acyl-ester intermediate" evidence="5">
    <location>
        <position position="218"/>
    </location>
</feature>
<comment type="similarity">
    <text evidence="2">Belongs to the amidase family.</text>
</comment>
<feature type="binding site" evidence="6">
    <location>
        <position position="168"/>
    </location>
    <ligand>
        <name>substrate</name>
    </ligand>
</feature>
<dbReference type="FunFam" id="3.90.1300.10:FF:000003">
    <property type="entry name" value="Amidase signature enzyme"/>
    <property type="match status" value="1"/>
</dbReference>
<feature type="binding site" evidence="6">
    <location>
        <position position="194"/>
    </location>
    <ligand>
        <name>substrate</name>
    </ligand>
</feature>
<dbReference type="STRING" id="741276.A0A2S5B012"/>
<protein>
    <recommendedName>
        <fullName evidence="3">amidase</fullName>
        <ecNumber evidence="3">3.5.1.4</ecNumber>
    </recommendedName>
</protein>
<feature type="binding site" evidence="6">
    <location>
        <begin position="215"/>
        <end position="218"/>
    </location>
    <ligand>
        <name>substrate</name>
    </ligand>
</feature>
<dbReference type="EMBL" id="PJQD01000145">
    <property type="protein sequence ID" value="POY70120.1"/>
    <property type="molecule type" value="Genomic_DNA"/>
</dbReference>
<comment type="catalytic activity">
    <reaction evidence="1">
        <text>a monocarboxylic acid amide + H2O = a monocarboxylate + NH4(+)</text>
        <dbReference type="Rhea" id="RHEA:12020"/>
        <dbReference type="ChEBI" id="CHEBI:15377"/>
        <dbReference type="ChEBI" id="CHEBI:28938"/>
        <dbReference type="ChEBI" id="CHEBI:35757"/>
        <dbReference type="ChEBI" id="CHEBI:83628"/>
        <dbReference type="EC" id="3.5.1.4"/>
    </reaction>
</comment>
<organism evidence="8 9">
    <name type="scientific">Rhodotorula taiwanensis</name>
    <dbReference type="NCBI Taxonomy" id="741276"/>
    <lineage>
        <taxon>Eukaryota</taxon>
        <taxon>Fungi</taxon>
        <taxon>Dikarya</taxon>
        <taxon>Basidiomycota</taxon>
        <taxon>Pucciniomycotina</taxon>
        <taxon>Microbotryomycetes</taxon>
        <taxon>Sporidiobolales</taxon>
        <taxon>Sporidiobolaceae</taxon>
        <taxon>Rhodotorula</taxon>
    </lineage>
</organism>
<feature type="active site" description="Charge relay system" evidence="5">
    <location>
        <position position="119"/>
    </location>
</feature>
<evidence type="ECO:0000256" key="5">
    <source>
        <dbReference type="PIRSR" id="PIRSR001221-1"/>
    </source>
</evidence>
<dbReference type="EC" id="3.5.1.4" evidence="3"/>
<evidence type="ECO:0000313" key="8">
    <source>
        <dbReference type="EMBL" id="POY70120.1"/>
    </source>
</evidence>
<keyword evidence="4" id="KW-0378">Hydrolase</keyword>
<evidence type="ECO:0000256" key="1">
    <source>
        <dbReference type="ARBA" id="ARBA00001311"/>
    </source>
</evidence>
<dbReference type="SUPFAM" id="SSF75304">
    <property type="entry name" value="Amidase signature (AS) enzymes"/>
    <property type="match status" value="1"/>
</dbReference>
<dbReference type="PIRSF" id="PIRSF001221">
    <property type="entry name" value="Amidase_fungi"/>
    <property type="match status" value="1"/>
</dbReference>
<sequence length="586" mass="64890">MHWQQARQEKQAEQRSAIQDVRTKLQDEAASLSPDLVRAIRSADAQQITENIEKRKEGWTAYNVMRAYIEAASKAHERFNVITEVMFLDALRRARELDEEFEKTGKLVGLLHGVPVSLKDMLDVGGYDTTLGFTHKRSQPAAKDASLVSLIRQAGGIPFVKSTVPQTMLSFECSTALFGTSQNPYDPRRTPGGSSGGEGALIGSDSTVFGIGSDIGGSVRIPAHFSGCYALKPSAGRYTNFGIQQCNPGFEGVKSAMGPMGRSVADLERMTRVGLDGAPRLAATQTNLLPFPYRDDVKLPDRPLRFGYFLHDGFCAASPACERAVMDTIAALRKAGHECIEFEPTPAAEALEYFIALASAGRYEIVLSHLRDDPVESFLEMATSSGRSYWFSRWLKSLYCRYIVGDEHSARLLDANGGKSINEVQRWMDRRNGYVFKTRELLWETHGFDAVICPTQATPALKHGETRDLGSLIMRTAQWNIVDSTVGQIPVTFVDPARDGLTEEWHKRRLAHDGSKIFEQRVYGLGGAYDAKDMAGLPVGVQVVGKQWDEERVIELMKVVDEALGPRGFSPGDFMRREEGSSQKVY</sequence>
<feature type="domain" description="Amidase" evidence="7">
    <location>
        <begin position="64"/>
        <end position="553"/>
    </location>
</feature>
<dbReference type="InterPro" id="IPR020556">
    <property type="entry name" value="Amidase_CS"/>
</dbReference>
<dbReference type="GO" id="GO:0004040">
    <property type="term" value="F:amidase activity"/>
    <property type="evidence" value="ECO:0007669"/>
    <property type="project" value="UniProtKB-EC"/>
</dbReference>
<dbReference type="Gene3D" id="3.90.1300.10">
    <property type="entry name" value="Amidase signature (AS) domain"/>
    <property type="match status" value="1"/>
</dbReference>
<dbReference type="PANTHER" id="PTHR45847">
    <property type="entry name" value="FATTY ACID AMIDE HYDROLASE"/>
    <property type="match status" value="1"/>
</dbReference>
<reference evidence="8 9" key="1">
    <citation type="journal article" date="2018" name="Front. Microbiol.">
        <title>Prospects for Fungal Bioremediation of Acidic Radioactive Waste Sites: Characterization and Genome Sequence of Rhodotorula taiwanensis MD1149.</title>
        <authorList>
            <person name="Tkavc R."/>
            <person name="Matrosova V.Y."/>
            <person name="Grichenko O.E."/>
            <person name="Gostincar C."/>
            <person name="Volpe R.P."/>
            <person name="Klimenkova P."/>
            <person name="Gaidamakova E.K."/>
            <person name="Zhou C.E."/>
            <person name="Stewart B.J."/>
            <person name="Lyman M.G."/>
            <person name="Malfatti S.A."/>
            <person name="Rubinfeld B."/>
            <person name="Courtot M."/>
            <person name="Singh J."/>
            <person name="Dalgard C.L."/>
            <person name="Hamilton T."/>
            <person name="Frey K.G."/>
            <person name="Gunde-Cimerman N."/>
            <person name="Dugan L."/>
            <person name="Daly M.J."/>
        </authorList>
    </citation>
    <scope>NUCLEOTIDE SEQUENCE [LARGE SCALE GENOMIC DNA]</scope>
    <source>
        <strain evidence="8 9">MD1149</strain>
    </source>
</reference>
<dbReference type="GO" id="GO:0017064">
    <property type="term" value="F:fatty acid amide hydrolase activity"/>
    <property type="evidence" value="ECO:0007669"/>
    <property type="project" value="TreeGrafter"/>
</dbReference>
<proteinExistence type="inferred from homology"/>
<evidence type="ECO:0000256" key="3">
    <source>
        <dbReference type="ARBA" id="ARBA00012922"/>
    </source>
</evidence>
<dbReference type="OrthoDB" id="6428749at2759"/>
<accession>A0A2S5B012</accession>
<evidence type="ECO:0000256" key="6">
    <source>
        <dbReference type="PIRSR" id="PIRSR001221-2"/>
    </source>
</evidence>
<keyword evidence="9" id="KW-1185">Reference proteome</keyword>
<dbReference type="Proteomes" id="UP000237144">
    <property type="component" value="Unassembled WGS sequence"/>
</dbReference>
<dbReference type="InterPro" id="IPR052096">
    <property type="entry name" value="Endocannabinoid_amidase"/>
</dbReference>
<evidence type="ECO:0000313" key="9">
    <source>
        <dbReference type="Proteomes" id="UP000237144"/>
    </source>
</evidence>
<dbReference type="Pfam" id="PF01425">
    <property type="entry name" value="Amidase"/>
    <property type="match status" value="1"/>
</dbReference>
<dbReference type="PANTHER" id="PTHR45847:SF6">
    <property type="entry name" value="FATTY ACID AMIDE HYDROLASE"/>
    <property type="match status" value="1"/>
</dbReference>
<gene>
    <name evidence="8" type="ORF">BMF94_6894</name>
</gene>
<dbReference type="InterPro" id="IPR036928">
    <property type="entry name" value="AS_sf"/>
</dbReference>
<evidence type="ECO:0000256" key="2">
    <source>
        <dbReference type="ARBA" id="ARBA00009199"/>
    </source>
</evidence>
<evidence type="ECO:0000259" key="7">
    <source>
        <dbReference type="Pfam" id="PF01425"/>
    </source>
</evidence>
<evidence type="ECO:0000256" key="4">
    <source>
        <dbReference type="ARBA" id="ARBA00022801"/>
    </source>
</evidence>
<feature type="active site" description="Charge relay system" evidence="5">
    <location>
        <position position="194"/>
    </location>
</feature>
<dbReference type="GO" id="GO:0009062">
    <property type="term" value="P:fatty acid catabolic process"/>
    <property type="evidence" value="ECO:0007669"/>
    <property type="project" value="TreeGrafter"/>
</dbReference>
<dbReference type="AlphaFoldDB" id="A0A2S5B012"/>
<comment type="caution">
    <text evidence="8">The sequence shown here is derived from an EMBL/GenBank/DDBJ whole genome shotgun (WGS) entry which is preliminary data.</text>
</comment>